<keyword evidence="1" id="KW-0472">Membrane</keyword>
<dbReference type="EMBL" id="JACHIT010000001">
    <property type="protein sequence ID" value="MBB5912240.1"/>
    <property type="molecule type" value="Genomic_DNA"/>
</dbReference>
<gene>
    <name evidence="2" type="ORF">BJY24_001107</name>
</gene>
<feature type="transmembrane region" description="Helical" evidence="1">
    <location>
        <begin position="80"/>
        <end position="98"/>
    </location>
</feature>
<keyword evidence="1" id="KW-0812">Transmembrane</keyword>
<comment type="caution">
    <text evidence="2">The sequence shown here is derived from an EMBL/GenBank/DDBJ whole genome shotgun (WGS) entry which is preliminary data.</text>
</comment>
<dbReference type="AlphaFoldDB" id="A0A7W9UH14"/>
<dbReference type="PANTHER" id="PTHR36840">
    <property type="entry name" value="BLL5714 PROTEIN"/>
    <property type="match status" value="1"/>
</dbReference>
<feature type="transmembrane region" description="Helical" evidence="1">
    <location>
        <begin position="154"/>
        <end position="171"/>
    </location>
</feature>
<protein>
    <submittedName>
        <fullName evidence="2">Low temperature requirement protein LtrA</fullName>
    </submittedName>
</protein>
<dbReference type="PANTHER" id="PTHR36840:SF1">
    <property type="entry name" value="BLL5714 PROTEIN"/>
    <property type="match status" value="1"/>
</dbReference>
<feature type="transmembrane region" description="Helical" evidence="1">
    <location>
        <begin position="48"/>
        <end position="68"/>
    </location>
</feature>
<evidence type="ECO:0000313" key="2">
    <source>
        <dbReference type="EMBL" id="MBB5912240.1"/>
    </source>
</evidence>
<dbReference type="RefSeq" id="WP_083905607.1">
    <property type="nucleotide sequence ID" value="NZ_JACHIT010000001.1"/>
</dbReference>
<dbReference type="Proteomes" id="UP000540412">
    <property type="component" value="Unassembled WGS sequence"/>
</dbReference>
<feature type="transmembrane region" description="Helical" evidence="1">
    <location>
        <begin position="345"/>
        <end position="365"/>
    </location>
</feature>
<dbReference type="InterPro" id="IPR010640">
    <property type="entry name" value="Low_temperature_requirement_A"/>
</dbReference>
<feature type="transmembrane region" description="Helical" evidence="1">
    <location>
        <begin position="216"/>
        <end position="240"/>
    </location>
</feature>
<evidence type="ECO:0000256" key="1">
    <source>
        <dbReference type="SAM" id="Phobius"/>
    </source>
</evidence>
<feature type="transmembrane region" description="Helical" evidence="1">
    <location>
        <begin position="246"/>
        <end position="269"/>
    </location>
</feature>
<reference evidence="2 3" key="1">
    <citation type="submission" date="2020-08" db="EMBL/GenBank/DDBJ databases">
        <title>Sequencing the genomes of 1000 actinobacteria strains.</title>
        <authorList>
            <person name="Klenk H.-P."/>
        </authorList>
    </citation>
    <scope>NUCLEOTIDE SEQUENCE [LARGE SCALE GENOMIC DNA]</scope>
    <source>
        <strain evidence="2 3">DSM 43582</strain>
    </source>
</reference>
<feature type="transmembrane region" description="Helical" evidence="1">
    <location>
        <begin position="290"/>
        <end position="308"/>
    </location>
</feature>
<proteinExistence type="predicted"/>
<evidence type="ECO:0000313" key="3">
    <source>
        <dbReference type="Proteomes" id="UP000540412"/>
    </source>
</evidence>
<sequence>MASDSPIREPEHADRHATWMELFFDLVAVAGIGQLTHLLHHGPSPSDFALYAVAYLAFWMVWACVTLYGDIARDQTRIALMLAAMLGLGLMVAAVAGIPERHSTTFAAVYVVVRMVTDQVWGRGRVVVDWPTAQFGAGTLPWIVSLWVPEPWKYWLWAAGLAVDMWVMFAISGERMMAGAQEALDRRLRRSRRFEGREPPKLEALHADPAHLGERLGLFVIIVLGEGVIVVVDAVGGVAWTARVLALGLAAFVVLTGMWALTLNFGIIPRMMSGTDPAAALPSRHIMAQHCWLTGAIATVTAGLGLSLDHVGGHLTTGIGWVLGGGAAAYFLITGLGGAHSGAGWRWTIAWPIPCAALAVLLGALGPHLGALWLVWGLAALILWSVAWETHARGLWPRRRERR</sequence>
<keyword evidence="3" id="KW-1185">Reference proteome</keyword>
<organism evidence="2 3">
    <name type="scientific">Nocardia transvalensis</name>
    <dbReference type="NCBI Taxonomy" id="37333"/>
    <lineage>
        <taxon>Bacteria</taxon>
        <taxon>Bacillati</taxon>
        <taxon>Actinomycetota</taxon>
        <taxon>Actinomycetes</taxon>
        <taxon>Mycobacteriales</taxon>
        <taxon>Nocardiaceae</taxon>
        <taxon>Nocardia</taxon>
    </lineage>
</organism>
<dbReference type="Pfam" id="PF06772">
    <property type="entry name" value="LtrA"/>
    <property type="match status" value="1"/>
</dbReference>
<accession>A0A7W9UH14</accession>
<feature type="transmembrane region" description="Helical" evidence="1">
    <location>
        <begin position="314"/>
        <end position="333"/>
    </location>
</feature>
<name>A0A7W9UH14_9NOCA</name>
<feature type="transmembrane region" description="Helical" evidence="1">
    <location>
        <begin position="371"/>
        <end position="390"/>
    </location>
</feature>
<keyword evidence="1" id="KW-1133">Transmembrane helix</keyword>